<keyword evidence="4" id="KW-1185">Reference proteome</keyword>
<dbReference type="RefSeq" id="XP_038746305.1">
    <property type="nucleotide sequence ID" value="XM_038888408.1"/>
</dbReference>
<dbReference type="PANTHER" id="PTHR38790:SF9">
    <property type="entry name" value="F-BOX DOMAIN-CONTAINING PROTEIN"/>
    <property type="match status" value="1"/>
</dbReference>
<evidence type="ECO:0000313" key="4">
    <source>
        <dbReference type="Proteomes" id="UP000781932"/>
    </source>
</evidence>
<accession>A0A9P6I5Y2</accession>
<dbReference type="PANTHER" id="PTHR38790">
    <property type="entry name" value="2EXR DOMAIN-CONTAINING PROTEIN-RELATED"/>
    <property type="match status" value="1"/>
</dbReference>
<feature type="region of interest" description="Disordered" evidence="1">
    <location>
        <begin position="1"/>
        <end position="45"/>
    </location>
</feature>
<organism evidence="3 4">
    <name type="scientific">Colletotrichum karsti</name>
    <dbReference type="NCBI Taxonomy" id="1095194"/>
    <lineage>
        <taxon>Eukaryota</taxon>
        <taxon>Fungi</taxon>
        <taxon>Dikarya</taxon>
        <taxon>Ascomycota</taxon>
        <taxon>Pezizomycotina</taxon>
        <taxon>Sordariomycetes</taxon>
        <taxon>Hypocreomycetidae</taxon>
        <taxon>Glomerellales</taxon>
        <taxon>Glomerellaceae</taxon>
        <taxon>Colletotrichum</taxon>
        <taxon>Colletotrichum boninense species complex</taxon>
    </lineage>
</organism>
<evidence type="ECO:0000256" key="1">
    <source>
        <dbReference type="SAM" id="MobiDB-lite"/>
    </source>
</evidence>
<feature type="domain" description="DUF7730" evidence="2">
    <location>
        <begin position="217"/>
        <end position="328"/>
    </location>
</feature>
<dbReference type="EMBL" id="JAATWM020000016">
    <property type="protein sequence ID" value="KAF9876844.1"/>
    <property type="molecule type" value="Genomic_DNA"/>
</dbReference>
<reference evidence="3" key="1">
    <citation type="submission" date="2020-03" db="EMBL/GenBank/DDBJ databases">
        <authorList>
            <person name="He L."/>
        </authorList>
    </citation>
    <scope>NUCLEOTIDE SEQUENCE</scope>
    <source>
        <strain evidence="3">CkLH20</strain>
    </source>
</reference>
<name>A0A9P6I5Y2_9PEZI</name>
<sequence length="448" mass="50968">MRRLLDTLRGRKQRRNDQETDVSQRPPPSLPFLPAQRSRPITPTTISADNDVAALGNFARLSPELRRRVLIAAFGERTLHVDLRLAPRGQRVNMSEFSSAPYEHGRGTAPLSYCRTVIPIETTTTTTRVKTAKSTGSKAKTGPEWEWEWRWYGCVCHRLLPRGSAIERRFIARGTSPYMWPHREACLRGEAMMCQLWSSGPDINGTQAPETGCDASVGAMGWLRACRQAYVEGAEVLYATNTFVLESWDLINAFFNPTPGTDRHLLLPHHLAMIRSLELRWDVVLFGDTALPPLSHPSEKDKMRCLPNLTRLMVTFPKLRSLVISFSDRLYNYPSVRPAARLPEIERLLLQPLALTFRHLAPQQEKPAVVELPSNVFDDLKGLGLEEEQRGEEWGDGKGSWLRYPIDDSVYFYIKQGDESDLYWDHDGNPRWVSSAVNHTDPRLTHVM</sequence>
<dbReference type="Proteomes" id="UP000781932">
    <property type="component" value="Unassembled WGS sequence"/>
</dbReference>
<comment type="caution">
    <text evidence="3">The sequence shown here is derived from an EMBL/GenBank/DDBJ whole genome shotgun (WGS) entry which is preliminary data.</text>
</comment>
<protein>
    <recommendedName>
        <fullName evidence="2">DUF7730 domain-containing protein</fullName>
    </recommendedName>
</protein>
<evidence type="ECO:0000259" key="2">
    <source>
        <dbReference type="Pfam" id="PF24864"/>
    </source>
</evidence>
<gene>
    <name evidence="3" type="ORF">CkaCkLH20_05690</name>
</gene>
<reference evidence="3" key="2">
    <citation type="submission" date="2020-11" db="EMBL/GenBank/DDBJ databases">
        <title>Whole genome sequencing of Colletotrichum sp.</title>
        <authorList>
            <person name="Li H."/>
        </authorList>
    </citation>
    <scope>NUCLEOTIDE SEQUENCE</scope>
    <source>
        <strain evidence="3">CkLH20</strain>
    </source>
</reference>
<dbReference type="AlphaFoldDB" id="A0A9P6I5Y2"/>
<evidence type="ECO:0000313" key="3">
    <source>
        <dbReference type="EMBL" id="KAF9876844.1"/>
    </source>
</evidence>
<proteinExistence type="predicted"/>
<dbReference type="OrthoDB" id="515692at2759"/>
<dbReference type="Pfam" id="PF24864">
    <property type="entry name" value="DUF7730"/>
    <property type="match status" value="1"/>
</dbReference>
<dbReference type="GeneID" id="62161482"/>
<dbReference type="InterPro" id="IPR056632">
    <property type="entry name" value="DUF7730"/>
</dbReference>